<dbReference type="EMBL" id="CAJVRM010000074">
    <property type="protein sequence ID" value="CAG8973567.1"/>
    <property type="molecule type" value="Genomic_DNA"/>
</dbReference>
<dbReference type="Proteomes" id="UP000701801">
    <property type="component" value="Unassembled WGS sequence"/>
</dbReference>
<organism evidence="2 3">
    <name type="scientific">Hymenoscyphus albidus</name>
    <dbReference type="NCBI Taxonomy" id="595503"/>
    <lineage>
        <taxon>Eukaryota</taxon>
        <taxon>Fungi</taxon>
        <taxon>Dikarya</taxon>
        <taxon>Ascomycota</taxon>
        <taxon>Pezizomycotina</taxon>
        <taxon>Leotiomycetes</taxon>
        <taxon>Helotiales</taxon>
        <taxon>Helotiaceae</taxon>
        <taxon>Hymenoscyphus</taxon>
    </lineage>
</organism>
<accession>A0A9N9LJ99</accession>
<proteinExistence type="predicted"/>
<feature type="compositionally biased region" description="Basic and acidic residues" evidence="1">
    <location>
        <begin position="99"/>
        <end position="108"/>
    </location>
</feature>
<protein>
    <submittedName>
        <fullName evidence="2">Uncharacterized protein</fullName>
    </submittedName>
</protein>
<sequence>MPPSEDRPDIPDVPDLTGQVDDFMDEMFDFQKYLEEDNNPEDLLVSNNRNLQNFSSSSGFPSNIQLSRTSRGPVSNPPSEVFSQPPSNSPRGHVMGYEQKQDEHEKPLGSRPNQYDAAATFNTTLLNYPSQSKNHSFTLLSDDMNAAGGVTTSDCLYLNEVNHLREIHRDYSFPTIAALAAEKMTEGLMLIGVRWLCVCPTCLDNQVQFDLHSNDPTNSTRIGTRKSDARSASIPQSSTTPLTGIEYFDMLFRQNDTPRVNHTHDDYPKYDGGLFDPHLGDEVKKASHQNNEDD</sequence>
<keyword evidence="3" id="KW-1185">Reference proteome</keyword>
<feature type="compositionally biased region" description="Polar residues" evidence="1">
    <location>
        <begin position="54"/>
        <end position="90"/>
    </location>
</feature>
<dbReference type="OrthoDB" id="10293919at2759"/>
<evidence type="ECO:0000313" key="3">
    <source>
        <dbReference type="Proteomes" id="UP000701801"/>
    </source>
</evidence>
<name>A0A9N9LJ99_9HELO</name>
<gene>
    <name evidence="2" type="ORF">HYALB_00008268</name>
</gene>
<evidence type="ECO:0000256" key="1">
    <source>
        <dbReference type="SAM" id="MobiDB-lite"/>
    </source>
</evidence>
<dbReference type="AlphaFoldDB" id="A0A9N9LJ99"/>
<feature type="region of interest" description="Disordered" evidence="1">
    <location>
        <begin position="54"/>
        <end position="112"/>
    </location>
</feature>
<feature type="region of interest" description="Disordered" evidence="1">
    <location>
        <begin position="213"/>
        <end position="240"/>
    </location>
</feature>
<evidence type="ECO:0000313" key="2">
    <source>
        <dbReference type="EMBL" id="CAG8973567.1"/>
    </source>
</evidence>
<reference evidence="2" key="1">
    <citation type="submission" date="2021-07" db="EMBL/GenBank/DDBJ databases">
        <authorList>
            <person name="Durling M."/>
        </authorList>
    </citation>
    <scope>NUCLEOTIDE SEQUENCE</scope>
</reference>
<comment type="caution">
    <text evidence="2">The sequence shown here is derived from an EMBL/GenBank/DDBJ whole genome shotgun (WGS) entry which is preliminary data.</text>
</comment>